<comment type="similarity">
    <text evidence="2">Belongs to the GerABKC lipoprotein family.</text>
</comment>
<evidence type="ECO:0000256" key="7">
    <source>
        <dbReference type="ARBA" id="ARBA00023288"/>
    </source>
</evidence>
<dbReference type="PROSITE" id="PS51257">
    <property type="entry name" value="PROKAR_LIPOPROTEIN"/>
    <property type="match status" value="1"/>
</dbReference>
<dbReference type="Pfam" id="PF25198">
    <property type="entry name" value="Spore_GerAC_N"/>
    <property type="match status" value="1"/>
</dbReference>
<gene>
    <name evidence="10" type="ORF">SAMN04487943_11641</name>
</gene>
<dbReference type="PANTHER" id="PTHR35789">
    <property type="entry name" value="SPORE GERMINATION PROTEIN B3"/>
    <property type="match status" value="1"/>
</dbReference>
<evidence type="ECO:0000256" key="3">
    <source>
        <dbReference type="ARBA" id="ARBA00022544"/>
    </source>
</evidence>
<accession>A0A1I4QGI4</accession>
<organism evidence="10 11">
    <name type="scientific">Gracilibacillus orientalis</name>
    <dbReference type="NCBI Taxonomy" id="334253"/>
    <lineage>
        <taxon>Bacteria</taxon>
        <taxon>Bacillati</taxon>
        <taxon>Bacillota</taxon>
        <taxon>Bacilli</taxon>
        <taxon>Bacillales</taxon>
        <taxon>Bacillaceae</taxon>
        <taxon>Gracilibacillus</taxon>
    </lineage>
</organism>
<dbReference type="InterPro" id="IPR038501">
    <property type="entry name" value="Spore_GerAC_C_sf"/>
</dbReference>
<dbReference type="NCBIfam" id="TIGR02887">
    <property type="entry name" value="spore_ger_x_C"/>
    <property type="match status" value="1"/>
</dbReference>
<feature type="domain" description="Spore germination GerAC-like C-terminal" evidence="8">
    <location>
        <begin position="198"/>
        <end position="349"/>
    </location>
</feature>
<dbReference type="Gene3D" id="3.30.300.210">
    <property type="entry name" value="Nutrient germinant receptor protein C, domain 3"/>
    <property type="match status" value="1"/>
</dbReference>
<keyword evidence="4" id="KW-0732">Signal</keyword>
<comment type="subcellular location">
    <subcellularLocation>
        <location evidence="1">Membrane</location>
        <topology evidence="1">Lipid-anchor</topology>
    </subcellularLocation>
</comment>
<evidence type="ECO:0000256" key="2">
    <source>
        <dbReference type="ARBA" id="ARBA00007886"/>
    </source>
</evidence>
<dbReference type="GO" id="GO:0016020">
    <property type="term" value="C:membrane"/>
    <property type="evidence" value="ECO:0007669"/>
    <property type="project" value="UniProtKB-SubCell"/>
</dbReference>
<dbReference type="GO" id="GO:0009847">
    <property type="term" value="P:spore germination"/>
    <property type="evidence" value="ECO:0007669"/>
    <property type="project" value="InterPro"/>
</dbReference>
<evidence type="ECO:0000256" key="4">
    <source>
        <dbReference type="ARBA" id="ARBA00022729"/>
    </source>
</evidence>
<dbReference type="InterPro" id="IPR057336">
    <property type="entry name" value="GerAC_N"/>
</dbReference>
<keyword evidence="5" id="KW-0472">Membrane</keyword>
<dbReference type="RefSeq" id="WP_091485902.1">
    <property type="nucleotide sequence ID" value="NZ_FOTR01000016.1"/>
</dbReference>
<name>A0A1I4QGI4_9BACI</name>
<evidence type="ECO:0000259" key="8">
    <source>
        <dbReference type="Pfam" id="PF05504"/>
    </source>
</evidence>
<dbReference type="Pfam" id="PF05504">
    <property type="entry name" value="Spore_GerAC"/>
    <property type="match status" value="1"/>
</dbReference>
<protein>
    <submittedName>
        <fullName evidence="10">Germination protein, Ger(X)C family</fullName>
    </submittedName>
</protein>
<dbReference type="STRING" id="334253.SAMN04487943_11641"/>
<keyword evidence="3" id="KW-0309">Germination</keyword>
<evidence type="ECO:0000313" key="11">
    <source>
        <dbReference type="Proteomes" id="UP000198565"/>
    </source>
</evidence>
<dbReference type="EMBL" id="FOTR01000016">
    <property type="protein sequence ID" value="SFM38855.1"/>
    <property type="molecule type" value="Genomic_DNA"/>
</dbReference>
<evidence type="ECO:0000256" key="1">
    <source>
        <dbReference type="ARBA" id="ARBA00004635"/>
    </source>
</evidence>
<dbReference type="InterPro" id="IPR008844">
    <property type="entry name" value="Spore_GerAC-like"/>
</dbReference>
<feature type="domain" description="Spore germination protein N-terminal" evidence="9">
    <location>
        <begin position="23"/>
        <end position="187"/>
    </location>
</feature>
<dbReference type="PANTHER" id="PTHR35789:SF1">
    <property type="entry name" value="SPORE GERMINATION PROTEIN B3"/>
    <property type="match status" value="1"/>
</dbReference>
<sequence>MVKLRLKLIFLVFVIVTLTGCWDTKDIDHRLLPVAMGISKEGEEYQVILQVPEPVEGQMKNRIIKESGQTITKTIDTLSGNMESQIDLLHVKVILIDKQLAKEGVKDVISGFMRSRDVSSNALVTICDEDIEKFFNTVSNDLDVNAINLFEFFEKNAGWTPQIALTRVWQVYRSVHSYTHDVAVPIVVSGGSTNIRHMGSAVMKNGKMVETITPDETLLINAFKEESAQGRVEVSDHASVLIISNKTNSKSNFIDDEPSLENVINLKVVLLETKDDHTIELIKEELSTILQERFDGMFTKLQESEADILGLGQHFRNKIPRRELKDWRSKYYQELKMDLSIEIDIQNTGFLKSNSSDLSAN</sequence>
<dbReference type="Proteomes" id="UP000198565">
    <property type="component" value="Unassembled WGS sequence"/>
</dbReference>
<dbReference type="AlphaFoldDB" id="A0A1I4QGI4"/>
<proteinExistence type="inferred from homology"/>
<evidence type="ECO:0000259" key="9">
    <source>
        <dbReference type="Pfam" id="PF25198"/>
    </source>
</evidence>
<reference evidence="11" key="1">
    <citation type="submission" date="2016-10" db="EMBL/GenBank/DDBJ databases">
        <authorList>
            <person name="Varghese N."/>
            <person name="Submissions S."/>
        </authorList>
    </citation>
    <scope>NUCLEOTIDE SEQUENCE [LARGE SCALE GENOMIC DNA]</scope>
    <source>
        <strain evidence="11">CGMCC 1.4250</strain>
    </source>
</reference>
<dbReference type="OrthoDB" id="9816067at2"/>
<dbReference type="InterPro" id="IPR046953">
    <property type="entry name" value="Spore_GerAC-like_C"/>
</dbReference>
<evidence type="ECO:0000313" key="10">
    <source>
        <dbReference type="EMBL" id="SFM38855.1"/>
    </source>
</evidence>
<keyword evidence="11" id="KW-1185">Reference proteome</keyword>
<keyword evidence="7" id="KW-0449">Lipoprotein</keyword>
<evidence type="ECO:0000256" key="5">
    <source>
        <dbReference type="ARBA" id="ARBA00023136"/>
    </source>
</evidence>
<evidence type="ECO:0000256" key="6">
    <source>
        <dbReference type="ARBA" id="ARBA00023139"/>
    </source>
</evidence>
<keyword evidence="6" id="KW-0564">Palmitate</keyword>